<gene>
    <name evidence="1" type="ORF">ACFOOG_00880</name>
</gene>
<dbReference type="EMBL" id="JBHRYR010000002">
    <property type="protein sequence ID" value="MFC3851370.1"/>
    <property type="molecule type" value="Genomic_DNA"/>
</dbReference>
<dbReference type="GO" id="GO:0016787">
    <property type="term" value="F:hydrolase activity"/>
    <property type="evidence" value="ECO:0007669"/>
    <property type="project" value="UniProtKB-KW"/>
</dbReference>
<dbReference type="InterPro" id="IPR006175">
    <property type="entry name" value="YjgF/YER057c/UK114"/>
</dbReference>
<dbReference type="Proteomes" id="UP001595617">
    <property type="component" value="Unassembled WGS sequence"/>
</dbReference>
<keyword evidence="1" id="KW-0378">Hydrolase</keyword>
<evidence type="ECO:0000313" key="2">
    <source>
        <dbReference type="Proteomes" id="UP001595617"/>
    </source>
</evidence>
<keyword evidence="2" id="KW-1185">Reference proteome</keyword>
<dbReference type="InterPro" id="IPR035959">
    <property type="entry name" value="RutC-like_sf"/>
</dbReference>
<reference evidence="2" key="1">
    <citation type="journal article" date="2019" name="Int. J. Syst. Evol. Microbiol.">
        <title>The Global Catalogue of Microorganisms (GCM) 10K type strain sequencing project: providing services to taxonomists for standard genome sequencing and annotation.</title>
        <authorList>
            <consortium name="The Broad Institute Genomics Platform"/>
            <consortium name="The Broad Institute Genome Sequencing Center for Infectious Disease"/>
            <person name="Wu L."/>
            <person name="Ma J."/>
        </authorList>
    </citation>
    <scope>NUCLEOTIDE SEQUENCE [LARGE SCALE GENOMIC DNA]</scope>
    <source>
        <strain evidence="2">IBRC 10765</strain>
    </source>
</reference>
<dbReference type="RefSeq" id="WP_380692517.1">
    <property type="nucleotide sequence ID" value="NZ_JBHRYR010000002.1"/>
</dbReference>
<protein>
    <submittedName>
        <fullName evidence="1">RidA family protein</fullName>
        <ecNumber evidence="1">3.5.-.-</ecNumber>
    </submittedName>
</protein>
<proteinExistence type="predicted"/>
<dbReference type="CDD" id="cd00448">
    <property type="entry name" value="YjgF_YER057c_UK114_family"/>
    <property type="match status" value="1"/>
</dbReference>
<dbReference type="PANTHER" id="PTHR11803:SF39">
    <property type="entry name" value="2-IMINOBUTANOATE_2-IMINOPROPANOATE DEAMINASE"/>
    <property type="match status" value="1"/>
</dbReference>
<evidence type="ECO:0000313" key="1">
    <source>
        <dbReference type="EMBL" id="MFC3851370.1"/>
    </source>
</evidence>
<sequence>MAECCDTSSDSVALHFGKRVQWRTYLHITGITPMSMSPIFHMLPGAPDPVAPFSHAVEHDGWVLLTGQMPFLGTGLDSGYPDGIEAQTHQVMKNLSAVLEGCGLGLNNVLQVRIYLTQFDRDYEQMNAVYASYFPTDKRPARTCIGVNGLAKGALIEIDMVARRF</sequence>
<organism evidence="1 2">
    <name type="scientific">Saccharospirillum mangrovi</name>
    <dbReference type="NCBI Taxonomy" id="2161747"/>
    <lineage>
        <taxon>Bacteria</taxon>
        <taxon>Pseudomonadati</taxon>
        <taxon>Pseudomonadota</taxon>
        <taxon>Gammaproteobacteria</taxon>
        <taxon>Oceanospirillales</taxon>
        <taxon>Saccharospirillaceae</taxon>
        <taxon>Saccharospirillum</taxon>
    </lineage>
</organism>
<accession>A0ABV7ZW48</accession>
<dbReference type="Gene3D" id="3.30.1330.40">
    <property type="entry name" value="RutC-like"/>
    <property type="match status" value="1"/>
</dbReference>
<dbReference type="Pfam" id="PF01042">
    <property type="entry name" value="Ribonuc_L-PSP"/>
    <property type="match status" value="1"/>
</dbReference>
<dbReference type="EC" id="3.5.-.-" evidence="1"/>
<dbReference type="SUPFAM" id="SSF55298">
    <property type="entry name" value="YjgF-like"/>
    <property type="match status" value="1"/>
</dbReference>
<dbReference type="PANTHER" id="PTHR11803">
    <property type="entry name" value="2-IMINOBUTANOATE/2-IMINOPROPANOATE DEAMINASE RIDA"/>
    <property type="match status" value="1"/>
</dbReference>
<comment type="caution">
    <text evidence="1">The sequence shown here is derived from an EMBL/GenBank/DDBJ whole genome shotgun (WGS) entry which is preliminary data.</text>
</comment>
<name>A0ABV7ZW48_9GAMM</name>